<keyword evidence="5" id="KW-0472">Membrane</keyword>
<dbReference type="Pfam" id="PF02709">
    <property type="entry name" value="Glyco_transf_7C"/>
    <property type="match status" value="1"/>
</dbReference>
<proteinExistence type="predicted"/>
<reference evidence="7" key="3">
    <citation type="submission" date="2025-09" db="UniProtKB">
        <authorList>
            <consortium name="Ensembl"/>
        </authorList>
    </citation>
    <scope>IDENTIFICATION</scope>
    <source>
        <strain evidence="7">Thoroughbred</strain>
    </source>
</reference>
<keyword evidence="3" id="KW-0808">Transferase</keyword>
<dbReference type="GO" id="GO:0008378">
    <property type="term" value="F:galactosyltransferase activity"/>
    <property type="evidence" value="ECO:0000318"/>
    <property type="project" value="GO_Central"/>
</dbReference>
<evidence type="ECO:0000313" key="7">
    <source>
        <dbReference type="Ensembl" id="ENSECAP00000084330.1"/>
    </source>
</evidence>
<keyword evidence="5" id="KW-0812">Transmembrane</keyword>
<dbReference type="InterPro" id="IPR029044">
    <property type="entry name" value="Nucleotide-diphossugar_trans"/>
</dbReference>
<evidence type="ECO:0000256" key="1">
    <source>
        <dbReference type="ARBA" id="ARBA00001936"/>
    </source>
</evidence>
<dbReference type="InterPro" id="IPR027791">
    <property type="entry name" value="Galactosyl_T_C"/>
</dbReference>
<dbReference type="GeneTree" id="ENSGT00940000158378"/>
<protein>
    <recommendedName>
        <fullName evidence="6">Galactosyltransferase C-terminal domain-containing protein</fullName>
    </recommendedName>
</protein>
<dbReference type="SUPFAM" id="SSF53448">
    <property type="entry name" value="Nucleotide-diphospho-sugar transferases"/>
    <property type="match status" value="1"/>
</dbReference>
<dbReference type="GO" id="GO:0005794">
    <property type="term" value="C:Golgi apparatus"/>
    <property type="evidence" value="ECO:0000318"/>
    <property type="project" value="GO_Central"/>
</dbReference>
<comment type="cofactor">
    <cofactor evidence="1">
        <name>Mn(2+)</name>
        <dbReference type="ChEBI" id="CHEBI:29035"/>
    </cofactor>
</comment>
<dbReference type="InterPro" id="IPR003859">
    <property type="entry name" value="Galactosyl_T"/>
</dbReference>
<reference evidence="7 8" key="1">
    <citation type="journal article" date="2009" name="Science">
        <title>Genome sequence, comparative analysis, and population genetics of the domestic horse.</title>
        <authorList>
            <consortium name="Broad Institute Genome Sequencing Platform"/>
            <consortium name="Broad Institute Whole Genome Assembly Team"/>
            <person name="Wade C.M."/>
            <person name="Giulotto E."/>
            <person name="Sigurdsson S."/>
            <person name="Zoli M."/>
            <person name="Gnerre S."/>
            <person name="Imsland F."/>
            <person name="Lear T.L."/>
            <person name="Adelson D.L."/>
            <person name="Bailey E."/>
            <person name="Bellone R.R."/>
            <person name="Bloecker H."/>
            <person name="Distl O."/>
            <person name="Edgar R.C."/>
            <person name="Garber M."/>
            <person name="Leeb T."/>
            <person name="Mauceli E."/>
            <person name="MacLeod J.N."/>
            <person name="Penedo M.C.T."/>
            <person name="Raison J.M."/>
            <person name="Sharpe T."/>
            <person name="Vogel J."/>
            <person name="Andersson L."/>
            <person name="Antczak D.F."/>
            <person name="Biagi T."/>
            <person name="Binns M.M."/>
            <person name="Chowdhary B.P."/>
            <person name="Coleman S.J."/>
            <person name="Della Valle G."/>
            <person name="Fryc S."/>
            <person name="Guerin G."/>
            <person name="Hasegawa T."/>
            <person name="Hill E.W."/>
            <person name="Jurka J."/>
            <person name="Kiialainen A."/>
            <person name="Lindgren G."/>
            <person name="Liu J."/>
            <person name="Magnani E."/>
            <person name="Mickelson J.R."/>
            <person name="Murray J."/>
            <person name="Nergadze S.G."/>
            <person name="Onofrio R."/>
            <person name="Pedroni S."/>
            <person name="Piras M.F."/>
            <person name="Raudsepp T."/>
            <person name="Rocchi M."/>
            <person name="Roeed K.H."/>
            <person name="Ryder O.A."/>
            <person name="Searle S."/>
            <person name="Skow L."/>
            <person name="Swinburne J.E."/>
            <person name="Syvaenen A.C."/>
            <person name="Tozaki T."/>
            <person name="Valberg S.J."/>
            <person name="Vaudin M."/>
            <person name="White J.R."/>
            <person name="Zody M.C."/>
            <person name="Lander E.S."/>
            <person name="Lindblad-Toh K."/>
        </authorList>
    </citation>
    <scope>NUCLEOTIDE SEQUENCE [LARGE SCALE GENOMIC DNA]</scope>
    <source>
        <strain evidence="7 8">Thoroughbred</strain>
    </source>
</reference>
<keyword evidence="8" id="KW-1185">Reference proteome</keyword>
<evidence type="ECO:0000256" key="3">
    <source>
        <dbReference type="ARBA" id="ARBA00022679"/>
    </source>
</evidence>
<organism evidence="7 8">
    <name type="scientific">Equus caballus</name>
    <name type="common">Horse</name>
    <dbReference type="NCBI Taxonomy" id="9796"/>
    <lineage>
        <taxon>Eukaryota</taxon>
        <taxon>Metazoa</taxon>
        <taxon>Chordata</taxon>
        <taxon>Craniata</taxon>
        <taxon>Vertebrata</taxon>
        <taxon>Euteleostomi</taxon>
        <taxon>Mammalia</taxon>
        <taxon>Eutheria</taxon>
        <taxon>Laurasiatheria</taxon>
        <taxon>Perissodactyla</taxon>
        <taxon>Equidae</taxon>
        <taxon>Equus</taxon>
    </lineage>
</organism>
<evidence type="ECO:0000259" key="6">
    <source>
        <dbReference type="Pfam" id="PF02709"/>
    </source>
</evidence>
<dbReference type="Gene3D" id="3.90.550.10">
    <property type="entry name" value="Spore Coat Polysaccharide Biosynthesis Protein SpsA, Chain A"/>
    <property type="match status" value="1"/>
</dbReference>
<evidence type="ECO:0000256" key="2">
    <source>
        <dbReference type="ARBA" id="ARBA00004323"/>
    </source>
</evidence>
<dbReference type="PANTHER" id="PTHR19300:SF9">
    <property type="entry name" value="BETA-1,4-GALACTOSYLTRANSFERASE 4"/>
    <property type="match status" value="1"/>
</dbReference>
<keyword evidence="4" id="KW-0464">Manganese</keyword>
<accession>A0A9L0TB54</accession>
<dbReference type="GO" id="GO:0000139">
    <property type="term" value="C:Golgi membrane"/>
    <property type="evidence" value="ECO:0007669"/>
    <property type="project" value="UniProtKB-SubCell"/>
</dbReference>
<feature type="transmembrane region" description="Helical" evidence="5">
    <location>
        <begin position="147"/>
        <end position="167"/>
    </location>
</feature>
<sequence>RNSTGYRLRYKQFFEVKGFSNNYWGWGGEDDDLRLRVELHRMKIIRPMPEVSKYTMIFHTRDQGNEVNTERMKLLHQVLRVWRTDGLTSCVYKLLCVDYNPLYINITVDFWSGDGHRSGEKGEESRCSELGDEGVAGRQCQMERQPLSRWLLLLLLLLLCSGCHVPSTPSRSNPAEDTLSTSFLSNFVK</sequence>
<feature type="domain" description="Galactosyltransferase C-terminal" evidence="6">
    <location>
        <begin position="10"/>
        <end position="60"/>
    </location>
</feature>
<evidence type="ECO:0000313" key="8">
    <source>
        <dbReference type="Proteomes" id="UP000002281"/>
    </source>
</evidence>
<reference evidence="7" key="2">
    <citation type="submission" date="2025-08" db="UniProtKB">
        <authorList>
            <consortium name="Ensembl"/>
        </authorList>
    </citation>
    <scope>IDENTIFICATION</scope>
    <source>
        <strain evidence="7">Thoroughbred</strain>
    </source>
</reference>
<evidence type="ECO:0000256" key="4">
    <source>
        <dbReference type="ARBA" id="ARBA00023211"/>
    </source>
</evidence>
<comment type="subcellular location">
    <subcellularLocation>
        <location evidence="2">Golgi apparatus membrane</location>
        <topology evidence="2">Single-pass type II membrane protein</topology>
    </subcellularLocation>
</comment>
<dbReference type="Ensembl" id="ENSECAT00000138861.1">
    <property type="protein sequence ID" value="ENSECAP00000084330.1"/>
    <property type="gene ID" value="ENSECAG00000059942.1"/>
</dbReference>
<evidence type="ECO:0000256" key="5">
    <source>
        <dbReference type="SAM" id="Phobius"/>
    </source>
</evidence>
<dbReference type="AlphaFoldDB" id="A0A9L0TB54"/>
<keyword evidence="5" id="KW-1133">Transmembrane helix</keyword>
<dbReference type="PANTHER" id="PTHR19300">
    <property type="entry name" value="BETA-1,4-GALACTOSYLTRANSFERASE"/>
    <property type="match status" value="1"/>
</dbReference>
<dbReference type="GO" id="GO:0005975">
    <property type="term" value="P:carbohydrate metabolic process"/>
    <property type="evidence" value="ECO:0007669"/>
    <property type="project" value="InterPro"/>
</dbReference>
<name>A0A9L0TB54_HORSE</name>
<dbReference type="Proteomes" id="UP000002281">
    <property type="component" value="Chromosome 1"/>
</dbReference>